<feature type="domain" description="DJ-1/PfpI" evidence="2">
    <location>
        <begin position="7"/>
        <end position="68"/>
    </location>
</feature>
<comment type="similarity">
    <text evidence="1">Belongs to the peptidase C56 family.</text>
</comment>
<dbReference type="Proteomes" id="UP000694425">
    <property type="component" value="Unplaced"/>
</dbReference>
<dbReference type="PANTHER" id="PTHR48094:SF12">
    <property type="entry name" value="PARKINSON DISEASE PROTEIN 7 HOMOLOG"/>
    <property type="match status" value="1"/>
</dbReference>
<name>A0A8C7ACU2_NEOVI</name>
<dbReference type="GO" id="GO:0006979">
    <property type="term" value="P:response to oxidative stress"/>
    <property type="evidence" value="ECO:0007669"/>
    <property type="project" value="TreeGrafter"/>
</dbReference>
<dbReference type="GO" id="GO:1903189">
    <property type="term" value="P:glyoxal metabolic process"/>
    <property type="evidence" value="ECO:0007669"/>
    <property type="project" value="TreeGrafter"/>
</dbReference>
<dbReference type="GO" id="GO:0005634">
    <property type="term" value="C:nucleus"/>
    <property type="evidence" value="ECO:0007669"/>
    <property type="project" value="TreeGrafter"/>
</dbReference>
<dbReference type="InterPro" id="IPR050325">
    <property type="entry name" value="Prot/Nucl_acid_deglycase"/>
</dbReference>
<dbReference type="Pfam" id="PF01965">
    <property type="entry name" value="DJ-1_PfpI"/>
    <property type="match status" value="1"/>
</dbReference>
<protein>
    <recommendedName>
        <fullName evidence="2">DJ-1/PfpI domain-containing protein</fullName>
    </recommendedName>
</protein>
<organism evidence="3 4">
    <name type="scientific">Neovison vison</name>
    <name type="common">American mink</name>
    <name type="synonym">Mustela vison</name>
    <dbReference type="NCBI Taxonomy" id="452646"/>
    <lineage>
        <taxon>Eukaryota</taxon>
        <taxon>Metazoa</taxon>
        <taxon>Chordata</taxon>
        <taxon>Craniata</taxon>
        <taxon>Vertebrata</taxon>
        <taxon>Euteleostomi</taxon>
        <taxon>Mammalia</taxon>
        <taxon>Eutheria</taxon>
        <taxon>Laurasiatheria</taxon>
        <taxon>Carnivora</taxon>
        <taxon>Caniformia</taxon>
        <taxon>Musteloidea</taxon>
        <taxon>Mustelidae</taxon>
        <taxon>Mustelinae</taxon>
        <taxon>Neogale</taxon>
    </lineage>
</organism>
<dbReference type="Ensembl" id="ENSNVIT00000006312.1">
    <property type="protein sequence ID" value="ENSNVIP00000005367.1"/>
    <property type="gene ID" value="ENSNVIG00000004303.1"/>
</dbReference>
<dbReference type="SUPFAM" id="SSF52317">
    <property type="entry name" value="Class I glutamine amidotransferase-like"/>
    <property type="match status" value="1"/>
</dbReference>
<dbReference type="GO" id="GO:0005739">
    <property type="term" value="C:mitochondrion"/>
    <property type="evidence" value="ECO:0007669"/>
    <property type="project" value="TreeGrafter"/>
</dbReference>
<proteinExistence type="inferred from homology"/>
<dbReference type="AlphaFoldDB" id="A0A8C7ACU2"/>
<evidence type="ECO:0000313" key="3">
    <source>
        <dbReference type="Ensembl" id="ENSNVIP00000005367.1"/>
    </source>
</evidence>
<evidence type="ECO:0000259" key="2">
    <source>
        <dbReference type="Pfam" id="PF01965"/>
    </source>
</evidence>
<evidence type="ECO:0000313" key="4">
    <source>
        <dbReference type="Proteomes" id="UP000694425"/>
    </source>
</evidence>
<dbReference type="InterPro" id="IPR002818">
    <property type="entry name" value="DJ-1/PfpI"/>
</dbReference>
<dbReference type="InterPro" id="IPR029062">
    <property type="entry name" value="Class_I_gatase-like"/>
</dbReference>
<dbReference type="GO" id="GO:0046295">
    <property type="term" value="P:glycolate biosynthetic process"/>
    <property type="evidence" value="ECO:0007669"/>
    <property type="project" value="TreeGrafter"/>
</dbReference>
<dbReference type="GeneTree" id="ENSGT00940000170007"/>
<dbReference type="PANTHER" id="PTHR48094">
    <property type="entry name" value="PROTEIN/NUCLEIC ACID DEGLYCASE DJ-1-RELATED"/>
    <property type="match status" value="1"/>
</dbReference>
<reference evidence="3" key="1">
    <citation type="submission" date="2025-08" db="UniProtKB">
        <authorList>
            <consortium name="Ensembl"/>
        </authorList>
    </citation>
    <scope>IDENTIFICATION</scope>
</reference>
<dbReference type="Gene3D" id="3.40.50.880">
    <property type="match status" value="1"/>
</dbReference>
<sequence>MASVSWKRALAFLAKGAERMETVIAVDVRRRAGVQVATVGLAGKDPVQCNPDVVICPDARLEDAKKRDLTTSWFCREVTRTELT</sequence>
<evidence type="ECO:0000256" key="1">
    <source>
        <dbReference type="ARBA" id="ARBA00008542"/>
    </source>
</evidence>
<accession>A0A8C7ACU2</accession>
<reference evidence="3" key="2">
    <citation type="submission" date="2025-09" db="UniProtKB">
        <authorList>
            <consortium name="Ensembl"/>
        </authorList>
    </citation>
    <scope>IDENTIFICATION</scope>
</reference>
<dbReference type="GO" id="GO:0016684">
    <property type="term" value="F:oxidoreductase activity, acting on peroxide as acceptor"/>
    <property type="evidence" value="ECO:0007669"/>
    <property type="project" value="TreeGrafter"/>
</dbReference>
<keyword evidence="4" id="KW-1185">Reference proteome</keyword>